<dbReference type="KEGG" id="qlo:115952581"/>
<dbReference type="OMA" id="ISWAIEV"/>
<dbReference type="EnsemblPlants" id="QL07p007766:mrna">
    <property type="protein sequence ID" value="QL07p007766:mrna"/>
    <property type="gene ID" value="QL07p007766"/>
</dbReference>
<organism evidence="2 3">
    <name type="scientific">Quercus lobata</name>
    <name type="common">Valley oak</name>
    <dbReference type="NCBI Taxonomy" id="97700"/>
    <lineage>
        <taxon>Eukaryota</taxon>
        <taxon>Viridiplantae</taxon>
        <taxon>Streptophyta</taxon>
        <taxon>Embryophyta</taxon>
        <taxon>Tracheophyta</taxon>
        <taxon>Spermatophyta</taxon>
        <taxon>Magnoliopsida</taxon>
        <taxon>eudicotyledons</taxon>
        <taxon>Gunneridae</taxon>
        <taxon>Pentapetalae</taxon>
        <taxon>rosids</taxon>
        <taxon>fabids</taxon>
        <taxon>Fagales</taxon>
        <taxon>Fagaceae</taxon>
        <taxon>Quercus</taxon>
    </lineage>
</organism>
<accession>A0A7N2M2B5</accession>
<dbReference type="PANTHER" id="PTHR34115:SF17">
    <property type="entry name" value="PROTEIN, PUTATIVE-RELATED"/>
    <property type="match status" value="1"/>
</dbReference>
<reference evidence="2 3" key="1">
    <citation type="journal article" date="2016" name="G3 (Bethesda)">
        <title>First Draft Assembly and Annotation of the Genome of a California Endemic Oak Quercus lobata Nee (Fagaceae).</title>
        <authorList>
            <person name="Sork V.L."/>
            <person name="Fitz-Gibbon S.T."/>
            <person name="Puiu D."/>
            <person name="Crepeau M."/>
            <person name="Gugger P.F."/>
            <person name="Sherman R."/>
            <person name="Stevens K."/>
            <person name="Langley C.H."/>
            <person name="Pellegrini M."/>
            <person name="Salzberg S.L."/>
        </authorList>
    </citation>
    <scope>NUCLEOTIDE SEQUENCE [LARGE SCALE GENOMIC DNA]</scope>
    <source>
        <strain evidence="2 3">cv. SW786</strain>
    </source>
</reference>
<reference evidence="2" key="2">
    <citation type="submission" date="2021-01" db="UniProtKB">
        <authorList>
            <consortium name="EnsemblPlants"/>
        </authorList>
    </citation>
    <scope>IDENTIFICATION</scope>
</reference>
<name>A0A7N2M2B5_QUELO</name>
<feature type="transmembrane region" description="Helical" evidence="1">
    <location>
        <begin position="20"/>
        <end position="39"/>
    </location>
</feature>
<sequence length="193" mass="21875">MDGNNDRSEGQQELGSSTTIHVVFGFLITLLLTLLQVNYQKSGNPFETHGAVMLLFIIVVFVYALALAGISQPTSNSSYLPILRRVCFISGAFACDLLLMILVPPFGWFILVLCIYMFLQLLFKSRQLILWYFEQTFQSIKRFTSQAFNILGGWFQNCIQSLHRATSRAFHRSSMLLPTHTEQQVVEIAVINA</sequence>
<evidence type="ECO:0000256" key="1">
    <source>
        <dbReference type="SAM" id="Phobius"/>
    </source>
</evidence>
<dbReference type="InterPro" id="IPR053258">
    <property type="entry name" value="Ca-permeable_cation_channel"/>
</dbReference>
<proteinExistence type="predicted"/>
<keyword evidence="1" id="KW-1133">Transmembrane helix</keyword>
<dbReference type="Gramene" id="QL07p007766:mrna">
    <property type="protein sequence ID" value="QL07p007766:mrna"/>
    <property type="gene ID" value="QL07p007766"/>
</dbReference>
<keyword evidence="1" id="KW-0472">Membrane</keyword>
<dbReference type="PANTHER" id="PTHR34115">
    <property type="entry name" value="PROTEIN, PUTATIVE-RELATED"/>
    <property type="match status" value="1"/>
</dbReference>
<dbReference type="EMBL" id="LRBV02000007">
    <property type="status" value="NOT_ANNOTATED_CDS"/>
    <property type="molecule type" value="Genomic_DNA"/>
</dbReference>
<keyword evidence="3" id="KW-1185">Reference proteome</keyword>
<protein>
    <submittedName>
        <fullName evidence="2">Uncharacterized protein</fullName>
    </submittedName>
</protein>
<keyword evidence="1" id="KW-0812">Transmembrane</keyword>
<dbReference type="InParanoid" id="A0A7N2M2B5"/>
<dbReference type="GeneID" id="115952581"/>
<dbReference type="OrthoDB" id="1708922at2759"/>
<dbReference type="RefSeq" id="XP_030925615.1">
    <property type="nucleotide sequence ID" value="XM_031069755.1"/>
</dbReference>
<evidence type="ECO:0000313" key="3">
    <source>
        <dbReference type="Proteomes" id="UP000594261"/>
    </source>
</evidence>
<feature type="transmembrane region" description="Helical" evidence="1">
    <location>
        <begin position="106"/>
        <end position="123"/>
    </location>
</feature>
<evidence type="ECO:0000313" key="2">
    <source>
        <dbReference type="EnsemblPlants" id="QL07p007766:mrna"/>
    </source>
</evidence>
<dbReference type="KEGG" id="qlo:115952578"/>
<feature type="transmembrane region" description="Helical" evidence="1">
    <location>
        <begin position="51"/>
        <end position="70"/>
    </location>
</feature>
<dbReference type="AlphaFoldDB" id="A0A7N2M2B5"/>
<gene>
    <name evidence="2" type="primary">LOC115952581</name>
</gene>
<dbReference type="Proteomes" id="UP000594261">
    <property type="component" value="Chromosome 7"/>
</dbReference>